<evidence type="ECO:0000313" key="4">
    <source>
        <dbReference type="Proteomes" id="UP000001890"/>
    </source>
</evidence>
<dbReference type="RefSeq" id="WP_012915385.1">
    <property type="nucleotide sequence ID" value="NC_013722.1"/>
</dbReference>
<feature type="signal peptide" evidence="2">
    <location>
        <begin position="1"/>
        <end position="20"/>
    </location>
</feature>
<keyword evidence="2" id="KW-0732">Signal</keyword>
<accession>D2UCY8</accession>
<sequence>MKPESKRLAALLAAVTWVSAGVLDCATARPTDAAPAAAAKHVDAQDASRLPTAPIRSAEQLDRYLASADASSPLALLSPASRKRFIQSLRFNATGVTSFTYADIEAELSASQACRLLTLFGIEHTLASMRKIRIENQEDEKAMQSCGATSVQPHSANRPQH</sequence>
<gene>
    <name evidence="3" type="ordered locus">XALc_0857</name>
</gene>
<proteinExistence type="predicted"/>
<dbReference type="eggNOG" id="ENOG5031J8P">
    <property type="taxonomic scope" value="Bacteria"/>
</dbReference>
<evidence type="ECO:0000313" key="3">
    <source>
        <dbReference type="EMBL" id="CBA15375.1"/>
    </source>
</evidence>
<dbReference type="EMBL" id="FP565176">
    <property type="protein sequence ID" value="CBA15375.1"/>
    <property type="molecule type" value="Genomic_DNA"/>
</dbReference>
<dbReference type="Proteomes" id="UP000001890">
    <property type="component" value="Chromosome"/>
</dbReference>
<dbReference type="GeneID" id="57876179"/>
<dbReference type="KEGG" id="xal:XALC_0857"/>
<feature type="chain" id="PRO_5003038246" description="Secreted protein" evidence="2">
    <location>
        <begin position="21"/>
        <end position="161"/>
    </location>
</feature>
<name>D2UCY8_XANAP</name>
<organism evidence="3 4">
    <name type="scientific">Xanthomonas albilineans (strain GPE PC73 / CFBP 7063)</name>
    <dbReference type="NCBI Taxonomy" id="380358"/>
    <lineage>
        <taxon>Bacteria</taxon>
        <taxon>Pseudomonadati</taxon>
        <taxon>Pseudomonadota</taxon>
        <taxon>Gammaproteobacteria</taxon>
        <taxon>Lysobacterales</taxon>
        <taxon>Lysobacteraceae</taxon>
        <taxon>Xanthomonas</taxon>
    </lineage>
</organism>
<evidence type="ECO:0000256" key="1">
    <source>
        <dbReference type="SAM" id="MobiDB-lite"/>
    </source>
</evidence>
<protein>
    <recommendedName>
        <fullName evidence="5">Secreted protein</fullName>
    </recommendedName>
</protein>
<feature type="compositionally biased region" description="Polar residues" evidence="1">
    <location>
        <begin position="146"/>
        <end position="161"/>
    </location>
</feature>
<dbReference type="STRING" id="380358.XALC_0857"/>
<keyword evidence="4" id="KW-1185">Reference proteome</keyword>
<dbReference type="AlphaFoldDB" id="D2UCY8"/>
<evidence type="ECO:0000256" key="2">
    <source>
        <dbReference type="SAM" id="SignalP"/>
    </source>
</evidence>
<evidence type="ECO:0008006" key="5">
    <source>
        <dbReference type="Google" id="ProtNLM"/>
    </source>
</evidence>
<dbReference type="PATRIC" id="fig|29447.3.peg.856"/>
<reference evidence="3 4" key="1">
    <citation type="journal article" date="2009" name="BMC Genomics">
        <title>The complete genome sequence of Xanthomonas albilineans provides new insights into the reductive genome evolution of the xylem-limited Xanthomonadaceae.</title>
        <authorList>
            <person name="Pieretti I."/>
            <person name="Royer M."/>
            <person name="Barbe V."/>
            <person name="Carrere S."/>
            <person name="Koebnik R."/>
            <person name="Cociancich S."/>
            <person name="Couloux A."/>
            <person name="Darrasse A."/>
            <person name="Gouzy J."/>
            <person name="Jacques M.A."/>
            <person name="Lauber E."/>
            <person name="Manceau C."/>
            <person name="Mangenot S."/>
            <person name="Poussier S."/>
            <person name="Segurens B."/>
            <person name="Szurek B."/>
            <person name="Verdier V."/>
            <person name="Arlat M."/>
            <person name="Rott P."/>
        </authorList>
    </citation>
    <scope>NUCLEOTIDE SEQUENCE [LARGE SCALE GENOMIC DNA]</scope>
    <source>
        <strain evidence="4">GPE PC73 / CFBP 7063</strain>
    </source>
</reference>
<dbReference type="OrthoDB" id="6008569at2"/>
<feature type="region of interest" description="Disordered" evidence="1">
    <location>
        <begin position="138"/>
        <end position="161"/>
    </location>
</feature>